<evidence type="ECO:0000256" key="1">
    <source>
        <dbReference type="SAM" id="MobiDB-lite"/>
    </source>
</evidence>
<comment type="caution">
    <text evidence="2">The sequence shown here is derived from an EMBL/GenBank/DDBJ whole genome shotgun (WGS) entry which is preliminary data.</text>
</comment>
<feature type="region of interest" description="Disordered" evidence="1">
    <location>
        <begin position="1"/>
        <end position="41"/>
    </location>
</feature>
<name>A0A8H5PRW2_9HYPO</name>
<dbReference type="AlphaFoldDB" id="A0A8H5PRW2"/>
<gene>
    <name evidence="2" type="ORF">FPANT_1562</name>
</gene>
<dbReference type="EMBL" id="JAAOAR010000064">
    <property type="protein sequence ID" value="KAF5602036.1"/>
    <property type="molecule type" value="Genomic_DNA"/>
</dbReference>
<evidence type="ECO:0000313" key="3">
    <source>
        <dbReference type="Proteomes" id="UP000544095"/>
    </source>
</evidence>
<accession>A0A8H5PRW2</accession>
<protein>
    <submittedName>
        <fullName evidence="2">Uncharacterized protein</fullName>
    </submittedName>
</protein>
<sequence>MSRDEASSPDTSGNDSEEEWDSYPFPLKNTPADEVESESKRRGKSIYQNYEILGRILERHEETIQKRWLKKNRKQRLEVLLTAWPDMPPTHRPLFDFWRQVAADREVRVKQHSSILWPYINKESLGNPTPFLLLLNSRGRHPPPLFLDTDVQYFHKAVWIYMSVKKPYLTEDMKIILRGVSDGDYGILRKVPEAPPGVWLHLSNKDFNWPTSTIYGREWPVWQYSTASGMVILEIQERLMDFLVKCCYRILHEIEPQNLFSDAYPVQPEPELPSNTHTEGLQTSLLQITFEAPYRVPTRLDFANLEKLFAARAAAAEDHVWAMREDPNYFAEQISDMYNHVQLIGNTREHKSKWGAAIGQVLANAYTMIEVFTEAHRITKRLCQLQEKYVSVINPTEKLPDEYNDQIRLFLCFVLNMRENVILPKLEFLVKRSPSVRAAINLWRLRPEDRDRPLTFNEQFLLYWVVLHVFEKRGMFEADQDVVPDIFVMNMVMNDLELQTERDKTIRDLLSPTAHAMMGDFTIIIQTLHALERFEPWSRGFSGQVSDDTLDWSRAFIRSRLDILEQIHDAFEETPAPDLLPFVENKLGKFAYPEHRRRNKENVEMMRRAESNLDAFWARADRYLYDRTKNMNESILMGLLKSPRVLQRTPEWVEPTKEKRKVLDIEQPLSTFFFGLSSDDRDTNASGRLPIKPAKTKLKTRGTTNKSAEADEVPAEAMAEVALEDPKPVFKVDRRALKTFRILFYDPDVTSTPGEVPWNDFLHALTSVGLAAEKLYGSVWQFSPYTLEANGSIHFHEPHPHNKVPFVIARRHGRRLYRTYGWTGEQFVLDKGDYGGGITR</sequence>
<dbReference type="PANTHER" id="PTHR40788">
    <property type="entry name" value="CLR5 DOMAIN-CONTAINING PROTEIN-RELATED"/>
    <property type="match status" value="1"/>
</dbReference>
<proteinExistence type="predicted"/>
<organism evidence="2 3">
    <name type="scientific">Fusarium pseudoanthophilum</name>
    <dbReference type="NCBI Taxonomy" id="48495"/>
    <lineage>
        <taxon>Eukaryota</taxon>
        <taxon>Fungi</taxon>
        <taxon>Dikarya</taxon>
        <taxon>Ascomycota</taxon>
        <taxon>Pezizomycotina</taxon>
        <taxon>Sordariomycetes</taxon>
        <taxon>Hypocreomycetidae</taxon>
        <taxon>Hypocreales</taxon>
        <taxon>Nectriaceae</taxon>
        <taxon>Fusarium</taxon>
        <taxon>Fusarium fujikuroi species complex</taxon>
    </lineage>
</organism>
<evidence type="ECO:0000313" key="2">
    <source>
        <dbReference type="EMBL" id="KAF5602036.1"/>
    </source>
</evidence>
<dbReference type="Proteomes" id="UP000544095">
    <property type="component" value="Unassembled WGS sequence"/>
</dbReference>
<reference evidence="2 3" key="1">
    <citation type="submission" date="2020-05" db="EMBL/GenBank/DDBJ databases">
        <title>Identification and distribution of gene clusters putatively required for synthesis of sphingolipid metabolism inhibitors in phylogenetically diverse species of the filamentous fungus Fusarium.</title>
        <authorList>
            <person name="Kim H.-S."/>
            <person name="Busman M."/>
            <person name="Brown D.W."/>
            <person name="Divon H."/>
            <person name="Uhlig S."/>
            <person name="Proctor R.H."/>
        </authorList>
    </citation>
    <scope>NUCLEOTIDE SEQUENCE [LARGE SCALE GENOMIC DNA]</scope>
    <source>
        <strain evidence="2 3">NRRL 25211</strain>
    </source>
</reference>
<keyword evidence="3" id="KW-1185">Reference proteome</keyword>
<dbReference type="PANTHER" id="PTHR40788:SF2">
    <property type="entry name" value="CLR5 DOMAIN-CONTAINING PROTEIN"/>
    <property type="match status" value="1"/>
</dbReference>